<dbReference type="Proteomes" id="UP000215483">
    <property type="component" value="Unassembled WGS sequence"/>
</dbReference>
<dbReference type="InterPro" id="IPR027417">
    <property type="entry name" value="P-loop_NTPase"/>
</dbReference>
<dbReference type="EMBL" id="MCGQ01000020">
    <property type="protein sequence ID" value="OXY93296.1"/>
    <property type="molecule type" value="Genomic_DNA"/>
</dbReference>
<dbReference type="Gene3D" id="1.25.40.10">
    <property type="entry name" value="Tetratricopeptide repeat domain"/>
    <property type="match status" value="3"/>
</dbReference>
<dbReference type="InterPro" id="IPR011990">
    <property type="entry name" value="TPR-like_helical_dom_sf"/>
</dbReference>
<protein>
    <recommendedName>
        <fullName evidence="1">Novel STAND NTPase 5 domain-containing protein</fullName>
    </recommendedName>
</protein>
<accession>A0A233SCA3</accession>
<keyword evidence="3" id="KW-1185">Reference proteome</keyword>
<dbReference type="SUPFAM" id="SSF50494">
    <property type="entry name" value="Trypsin-like serine proteases"/>
    <property type="match status" value="1"/>
</dbReference>
<evidence type="ECO:0000313" key="3">
    <source>
        <dbReference type="Proteomes" id="UP000215483"/>
    </source>
</evidence>
<reference evidence="2 3" key="1">
    <citation type="submission" date="2016-07" db="EMBL/GenBank/DDBJ databases">
        <title>Draft genome of Streptomyces diastatochromogenes.</title>
        <authorList>
            <person name="Podduturi R."/>
            <person name="Lukassen M.B."/>
            <person name="Clausen N."/>
            <person name="Nielsen J.L."/>
            <person name="Jorgensen N.O."/>
        </authorList>
    </citation>
    <scope>NUCLEOTIDE SEQUENCE [LARGE SCALE GENOMIC DNA]</scope>
    <source>
        <strain evidence="2 3">DSM 40608</strain>
    </source>
</reference>
<dbReference type="SUPFAM" id="SSF52540">
    <property type="entry name" value="P-loop containing nucleoside triphosphate hydrolases"/>
    <property type="match status" value="1"/>
</dbReference>
<sequence>MTPAGPDPENVVQVRAHPSFGTGYRIAPGLVLTAAHVVTGADGEQAGQVTVARLGQERLAGDVVWWRRDEAVDAALIRLRTHGAPETPGRATVTRYGSFVSARPDQPVEAIGFPRAQKSESLRDQEHFSGLLSPATGAGAGHYEFTSTTPMPGGPPGATATQWAGMSGAALFAAGLLVGVVRQDRRPDWGTRLTATPLSALLADEEFRHTVAEATGRDPLCEAVELSGLLASPYPSRDIPSVASLLRADSETVSFHGREAVIERLADWCAGAEPASVLIVIGQGGEGKSRLARRFLAQQRAAGWTTGLLRPGPADDAVTEERFHPVARARGPLLIAVDYAENHPRQVRALLRQARAAQGPVRLLLLARERGVWAEALDEPDPDVRDLLADAPVLTLEALAATDADWDASFRRSLRDLARALPAVPGHEGPDWAALAERIAPPPADTHHRADSALGIQMTALTLLLQQAVPLDTVRGEPVERTLLRHEEAYWTRAAHRCGLRGLDRTTLRSAVAALHLVTVADRTQAVSLLDSLGVSDSDRGRIAARWLHELYPPAEGAHCGSVQPDRLAEYLLVTACADEGDLLTRVVSAAAHLGDPRLAAYFDAGPDQGDAPGYGQMMALREAVRTARSQQHFGHAVRPLLDQIERTASLPVISDQTLAWAVSNSQTLPPPGMRQQITRHSDGSATITGVLDAASAALAVAGYRRGAHSIVQSDARDQGFVHMLHALSLSQLGRPEEALEVSSRAVDAFRSAPGGEDDLAGQLRQQAELLLGLGRQDEAVAALREAVRLRGPAGPAANEEQLRPLLDPLVLTLCRLGRFAEARPYARQETELLGRSAGTAPETARPYLVALGRYAQVLEACQDAGEALALCARAEAFVAGLPAAARDELTAERALVAETRAQAHSALADGPAGVAAWQEAAELWQRLDAPHQGLVPAVRQVMALNNAAVGHQALGHHDRALRLIREAVELALGDRGEPVLRDRPELYEAVHATYVGYLARGGRAEDTLREAERLRDRPRPSATPLPVHFANSLREASLALAATGRLALATRASGLAVATLETLALSSADPYLPTMLAAVLVDHAANLAQTGAAADGAETAGRAVDLWRRLAATEPEARINLAQALGNRASCLHVLGRHAEAAGAAGEASDLVRAEMREEQRLLPLLADLLSQRATCHAESGDHTAAADARDEEAAIRYRLWRTDPSAGPGAARALAELSAHFEETGHLREAVSAAKAACDIHHELYGPEPGEHWREVVFALARAGTTLLKSGAAAEAVAPFVRCLALYLRAGDMDQAAACRSAIDIAHAMDPAGVAAEWRRMVGADFPK</sequence>
<name>A0A233SCA3_STRDA</name>
<feature type="domain" description="Novel STAND NTPase 5" evidence="1">
    <location>
        <begin position="259"/>
        <end position="374"/>
    </location>
</feature>
<dbReference type="Gene3D" id="2.40.10.120">
    <property type="match status" value="1"/>
</dbReference>
<dbReference type="Pfam" id="PF25199">
    <property type="entry name" value="nSTAND_NTPase5"/>
    <property type="match status" value="1"/>
</dbReference>
<gene>
    <name evidence="2" type="ORF">BEK98_24145</name>
</gene>
<evidence type="ECO:0000259" key="1">
    <source>
        <dbReference type="Pfam" id="PF25199"/>
    </source>
</evidence>
<organism evidence="2 3">
    <name type="scientific">Streptomyces diastatochromogenes</name>
    <dbReference type="NCBI Taxonomy" id="42236"/>
    <lineage>
        <taxon>Bacteria</taxon>
        <taxon>Bacillati</taxon>
        <taxon>Actinomycetota</taxon>
        <taxon>Actinomycetes</taxon>
        <taxon>Kitasatosporales</taxon>
        <taxon>Streptomycetaceae</taxon>
        <taxon>Streptomyces</taxon>
    </lineage>
</organism>
<dbReference type="SUPFAM" id="SSF48452">
    <property type="entry name" value="TPR-like"/>
    <property type="match status" value="4"/>
</dbReference>
<dbReference type="InterPro" id="IPR019734">
    <property type="entry name" value="TPR_rpt"/>
</dbReference>
<dbReference type="Pfam" id="PF13365">
    <property type="entry name" value="Trypsin_2"/>
    <property type="match status" value="1"/>
</dbReference>
<comment type="caution">
    <text evidence="2">The sequence shown here is derived from an EMBL/GenBank/DDBJ whole genome shotgun (WGS) entry which is preliminary data.</text>
</comment>
<dbReference type="InterPro" id="IPR057574">
    <property type="entry name" value="nSTAND_NTPase5_dom"/>
</dbReference>
<dbReference type="OrthoDB" id="3218567at2"/>
<proteinExistence type="predicted"/>
<dbReference type="RefSeq" id="WP_094218825.1">
    <property type="nucleotide sequence ID" value="NZ_MCGQ01000020.1"/>
</dbReference>
<dbReference type="SMART" id="SM00028">
    <property type="entry name" value="TPR"/>
    <property type="match status" value="4"/>
</dbReference>
<evidence type="ECO:0000313" key="2">
    <source>
        <dbReference type="EMBL" id="OXY93296.1"/>
    </source>
</evidence>
<dbReference type="InterPro" id="IPR009003">
    <property type="entry name" value="Peptidase_S1_PA"/>
</dbReference>